<sequence>MSRNEANYWNFLHLCRSVRLVQEDDFLRLSEWTDTPSLPLHDHNHSNSNSLSRGTRGRGTSISVHTSGPTFQLTFKDSEESEKKKFDDPVQGFFSSAHFRSQAFDIPPSTKVPFLDEKINPKRKQYRILALWPLPVVTRHLILLSFFLSLLNAFGVLPTRSCSAPSFVLYRKEFLSLLLSPFIIPISPVGLLISGLNFLTLGLFEESLSHFLGGTKRFLITFISLLVGVSIVRQFIGYLFSRGTGWALPILFFSDSLHECSQGLSPFLFSMLVFQSVNLQDKYILYYGEDVDTRMKVPKVWIQLFMCMLNFLPRNSFWWSTSGLLVGFIATMSSYYTIKRQKVRKYFPNTLQNYSAAYLRHLLFKALKQSVYVLGIAAIILVACNVFYTRPVQVDPEALTSISEDRYLMTFLVMTAPRPGEPDFLTNTIESYLSHFPAEPALESFYSRIQMVVYTHFSNHSAFDRAKAAFENTRKGQRYIKWVQEPGTEKNQRLHFSKAMKMVKETYQTSYIEIVEDDFPLCKDTWPDFLRVLYHANKHVPEHCGAFVGTGGSGLIFKQHIVEKAYELLLTEDPETPPDIILQDCLLGVHPKCQECSQTLVISKSLLMHHVGFNTSTSDDRVYNSDEFQCGWRHPFNGEQSTIIV</sequence>
<protein>
    <submittedName>
        <fullName evidence="7">Uncharacterized protein</fullName>
    </submittedName>
</protein>
<evidence type="ECO:0000256" key="6">
    <source>
        <dbReference type="SAM" id="Phobius"/>
    </source>
</evidence>
<dbReference type="AlphaFoldDB" id="A0A1Y1XSC0"/>
<accession>A0A1Y1XSC0</accession>
<keyword evidence="3 6" id="KW-1133">Transmembrane helix</keyword>
<dbReference type="GO" id="GO:0016020">
    <property type="term" value="C:membrane"/>
    <property type="evidence" value="ECO:0007669"/>
    <property type="project" value="UniProtKB-SubCell"/>
</dbReference>
<feature type="transmembrane region" description="Helical" evidence="6">
    <location>
        <begin position="370"/>
        <end position="388"/>
    </location>
</feature>
<evidence type="ECO:0000256" key="4">
    <source>
        <dbReference type="ARBA" id="ARBA00023136"/>
    </source>
</evidence>
<evidence type="ECO:0000313" key="8">
    <source>
        <dbReference type="Proteomes" id="UP000193498"/>
    </source>
</evidence>
<evidence type="ECO:0000256" key="3">
    <source>
        <dbReference type="ARBA" id="ARBA00022989"/>
    </source>
</evidence>
<dbReference type="OrthoDB" id="3339358at2759"/>
<feature type="transmembrane region" description="Helical" evidence="6">
    <location>
        <begin position="317"/>
        <end position="338"/>
    </location>
</feature>
<feature type="region of interest" description="Disordered" evidence="5">
    <location>
        <begin position="38"/>
        <end position="68"/>
    </location>
</feature>
<dbReference type="STRING" id="1314790.A0A1Y1XSC0"/>
<keyword evidence="8" id="KW-1185">Reference proteome</keyword>
<evidence type="ECO:0000256" key="2">
    <source>
        <dbReference type="ARBA" id="ARBA00022692"/>
    </source>
</evidence>
<feature type="non-terminal residue" evidence="7">
    <location>
        <position position="1"/>
    </location>
</feature>
<gene>
    <name evidence="7" type="ORF">K493DRAFT_268365</name>
</gene>
<comment type="caution">
    <text evidence="7">The sequence shown here is derived from an EMBL/GenBank/DDBJ whole genome shotgun (WGS) entry which is preliminary data.</text>
</comment>
<dbReference type="Proteomes" id="UP000193498">
    <property type="component" value="Unassembled WGS sequence"/>
</dbReference>
<organism evidence="7 8">
    <name type="scientific">Basidiobolus meristosporus CBS 931.73</name>
    <dbReference type="NCBI Taxonomy" id="1314790"/>
    <lineage>
        <taxon>Eukaryota</taxon>
        <taxon>Fungi</taxon>
        <taxon>Fungi incertae sedis</taxon>
        <taxon>Zoopagomycota</taxon>
        <taxon>Entomophthoromycotina</taxon>
        <taxon>Basidiobolomycetes</taxon>
        <taxon>Basidiobolales</taxon>
        <taxon>Basidiobolaceae</taxon>
        <taxon>Basidiobolus</taxon>
    </lineage>
</organism>
<feature type="transmembrane region" description="Helical" evidence="6">
    <location>
        <begin position="219"/>
        <end position="240"/>
    </location>
</feature>
<feature type="transmembrane region" description="Helical" evidence="6">
    <location>
        <begin position="174"/>
        <end position="199"/>
    </location>
</feature>
<dbReference type="InterPro" id="IPR035952">
    <property type="entry name" value="Rhomboid-like_sf"/>
</dbReference>
<feature type="transmembrane region" description="Helical" evidence="6">
    <location>
        <begin position="128"/>
        <end position="154"/>
    </location>
</feature>
<name>A0A1Y1XSC0_9FUNG</name>
<keyword evidence="2 6" id="KW-0812">Transmembrane</keyword>
<evidence type="ECO:0000256" key="5">
    <source>
        <dbReference type="SAM" id="MobiDB-lite"/>
    </source>
</evidence>
<reference evidence="7 8" key="1">
    <citation type="submission" date="2016-07" db="EMBL/GenBank/DDBJ databases">
        <title>Pervasive Adenine N6-methylation of Active Genes in Fungi.</title>
        <authorList>
            <consortium name="DOE Joint Genome Institute"/>
            <person name="Mondo S.J."/>
            <person name="Dannebaum R.O."/>
            <person name="Kuo R.C."/>
            <person name="Labutti K."/>
            <person name="Haridas S."/>
            <person name="Kuo A."/>
            <person name="Salamov A."/>
            <person name="Ahrendt S.R."/>
            <person name="Lipzen A."/>
            <person name="Sullivan W."/>
            <person name="Andreopoulos W.B."/>
            <person name="Clum A."/>
            <person name="Lindquist E."/>
            <person name="Daum C."/>
            <person name="Ramamoorthy G.K."/>
            <person name="Gryganskyi A."/>
            <person name="Culley D."/>
            <person name="Magnuson J.K."/>
            <person name="James T.Y."/>
            <person name="O'Malley M.A."/>
            <person name="Stajich J.E."/>
            <person name="Spatafora J.W."/>
            <person name="Visel A."/>
            <person name="Grigoriev I.V."/>
        </authorList>
    </citation>
    <scope>NUCLEOTIDE SEQUENCE [LARGE SCALE GENOMIC DNA]</scope>
    <source>
        <strain evidence="7 8">CBS 931.73</strain>
    </source>
</reference>
<evidence type="ECO:0000313" key="7">
    <source>
        <dbReference type="EMBL" id="ORX88396.1"/>
    </source>
</evidence>
<dbReference type="InParanoid" id="A0A1Y1XSC0"/>
<comment type="subcellular location">
    <subcellularLocation>
        <location evidence="1">Membrane</location>
        <topology evidence="1">Multi-pass membrane protein</topology>
    </subcellularLocation>
</comment>
<evidence type="ECO:0000256" key="1">
    <source>
        <dbReference type="ARBA" id="ARBA00004141"/>
    </source>
</evidence>
<proteinExistence type="predicted"/>
<dbReference type="EMBL" id="MCFE01000532">
    <property type="protein sequence ID" value="ORX88396.1"/>
    <property type="molecule type" value="Genomic_DNA"/>
</dbReference>
<dbReference type="SUPFAM" id="SSF144091">
    <property type="entry name" value="Rhomboid-like"/>
    <property type="match status" value="1"/>
</dbReference>
<keyword evidence="4 6" id="KW-0472">Membrane</keyword>
<feature type="compositionally biased region" description="Polar residues" evidence="5">
    <location>
        <begin position="58"/>
        <end position="68"/>
    </location>
</feature>